<keyword evidence="2" id="KW-1185">Reference proteome</keyword>
<accession>A0ABY9QZP6</accession>
<dbReference type="Proteomes" id="UP001180616">
    <property type="component" value="Chromosome"/>
</dbReference>
<organism evidence="1 2">
    <name type="scientific">Nitratidesulfovibrio liaohensis</name>
    <dbReference type="NCBI Taxonomy" id="2604158"/>
    <lineage>
        <taxon>Bacteria</taxon>
        <taxon>Pseudomonadati</taxon>
        <taxon>Thermodesulfobacteriota</taxon>
        <taxon>Desulfovibrionia</taxon>
        <taxon>Desulfovibrionales</taxon>
        <taxon>Desulfovibrionaceae</taxon>
        <taxon>Nitratidesulfovibrio</taxon>
    </lineage>
</organism>
<evidence type="ECO:0000313" key="1">
    <source>
        <dbReference type="EMBL" id="WMW63989.1"/>
    </source>
</evidence>
<proteinExistence type="predicted"/>
<name>A0ABY9QZP6_9BACT</name>
<dbReference type="EMBL" id="CP133659">
    <property type="protein sequence ID" value="WMW63989.1"/>
    <property type="molecule type" value="Genomic_DNA"/>
</dbReference>
<dbReference type="RefSeq" id="WP_309540113.1">
    <property type="nucleotide sequence ID" value="NZ_CP133659.1"/>
</dbReference>
<protein>
    <submittedName>
        <fullName evidence="1">Uncharacterized protein</fullName>
    </submittedName>
</protein>
<reference evidence="1" key="1">
    <citation type="submission" date="2023-09" db="EMBL/GenBank/DDBJ databases">
        <authorList>
            <consortium name="CW5 consortium"/>
            <person name="Lu C.-W."/>
        </authorList>
    </citation>
    <scope>NUCLEOTIDE SEQUENCE</scope>
    <source>
        <strain evidence="1">KPS</strain>
    </source>
</reference>
<gene>
    <name evidence="1" type="ORF">KPS_001962</name>
</gene>
<evidence type="ECO:0000313" key="2">
    <source>
        <dbReference type="Proteomes" id="UP001180616"/>
    </source>
</evidence>
<sequence length="313" mass="35022">MKKYTIIFLLTALVTTSLTGTIVLFSKFIQKKASYYGSLEKYQFSKLSEKKNVDTIFVGDSSLGNAIDVKEFDAITGTHSINLALTGIYGYAGTYNLIKRALRINPIKNVFIIHTLDIMKRPVDYRAFLLTAEKFYDDRIPFNIQKNIAIALATEALDRKSVGGAFFPRTTGGNDKQKYVIANDYHPQEAPLSHRYSSNHFDNDTISPTINAEQMAFLNLIGGLCHQQKITCVYAFGPILNKIHSNSDQMVKNSTAAIAAAGIPLADNTPYLLDFSELGDSTDHVDPSRKTHVTRYYANILKRYITQHQTDAQ</sequence>